<dbReference type="PANTHER" id="PTHR42101">
    <property type="entry name" value="CHROMOSOME 16, WHOLE GENOME SHOTGUN SEQUENCE"/>
    <property type="match status" value="1"/>
</dbReference>
<feature type="transmembrane region" description="Helical" evidence="2">
    <location>
        <begin position="315"/>
        <end position="334"/>
    </location>
</feature>
<dbReference type="EMBL" id="OOIP01000001">
    <property type="protein sequence ID" value="SPO34943.1"/>
    <property type="molecule type" value="Genomic_DNA"/>
</dbReference>
<feature type="transmembrane region" description="Helical" evidence="2">
    <location>
        <begin position="428"/>
        <end position="451"/>
    </location>
</feature>
<dbReference type="Pfam" id="PF06772">
    <property type="entry name" value="LtrA"/>
    <property type="match status" value="1"/>
</dbReference>
<dbReference type="InterPro" id="IPR010640">
    <property type="entry name" value="Low_temperature_requirement_A"/>
</dbReference>
<feature type="transmembrane region" description="Helical" evidence="2">
    <location>
        <begin position="354"/>
        <end position="373"/>
    </location>
</feature>
<evidence type="ECO:0008006" key="5">
    <source>
        <dbReference type="Google" id="ProtNLM"/>
    </source>
</evidence>
<name>A0A5C3ERJ8_9BASI</name>
<feature type="transmembrane region" description="Helical" evidence="2">
    <location>
        <begin position="186"/>
        <end position="206"/>
    </location>
</feature>
<keyword evidence="2" id="KW-0812">Transmembrane</keyword>
<feature type="transmembrane region" description="Helical" evidence="2">
    <location>
        <begin position="284"/>
        <end position="303"/>
    </location>
</feature>
<evidence type="ECO:0000313" key="4">
    <source>
        <dbReference type="Proteomes" id="UP000323386"/>
    </source>
</evidence>
<dbReference type="PANTHER" id="PTHR42101:SF1">
    <property type="entry name" value="LOW TEMPERATURE REQUIREMENT A"/>
    <property type="match status" value="1"/>
</dbReference>
<evidence type="ECO:0000256" key="2">
    <source>
        <dbReference type="SAM" id="Phobius"/>
    </source>
</evidence>
<keyword evidence="2" id="KW-1133">Transmembrane helix</keyword>
<dbReference type="OrthoDB" id="191995at2759"/>
<feature type="transmembrane region" description="Helical" evidence="2">
    <location>
        <begin position="611"/>
        <end position="634"/>
    </location>
</feature>
<reference evidence="3 4" key="1">
    <citation type="submission" date="2018-03" db="EMBL/GenBank/DDBJ databases">
        <authorList>
            <person name="Guldener U."/>
        </authorList>
    </citation>
    <scope>NUCLEOTIDE SEQUENCE [LARGE SCALE GENOMIC DNA]</scope>
    <source>
        <strain evidence="3 4">DAOM196992</strain>
    </source>
</reference>
<feature type="region of interest" description="Disordered" evidence="1">
    <location>
        <begin position="1"/>
        <end position="149"/>
    </location>
</feature>
<sequence length="691" mass="75497">MDSSQNTATGDLGRHARHHDREATLTGGSDSEDPLLNQQNVAAPKPAKTPEPKSPSMLVKELHEDSDSSPLCSSPALRNVHPSMPDAHSARAHDTAVSRVDGPSLQHRVYREANDEDDNSDGNELGAGVGSSLNPLSAPGHHNEPPTPLPSGFKLPSFDDLLFDLLFAAVLTVYSSSVELGSPGQIFGFVGFFALLWWTWWSQTLFDVRFREGPTRPLWLRFLQGVVRLCLLGAWLAFATTVSEFARQSFTNFAACYAVTRACLALDHLLVLFHGVHKHSRKTFVAVSVQVAVLIISGLLWVLSRFYDQRPPVGWQQLVMWFSGIAGEAIVQIALEKIDIFAPTLHETIVADRLATFGLIVLGEGFNGLGTVINSISPGTRDWQRGGIPMGGWGGLTILQVLSSLVIVVMQFYGYFRGAVREMEAGAMTVLAWAYAHVILHLSSAVTVIGLKKAVLFFNALSALGRYLEQPQNYLPPTPPWSDVTSSMLVSIYDDNITDMPAEVVDTVRSTMALIQSTSGAEIPSVDQVVAMRNVTAAVTPVTWDAPLRLQFSDMFGATSAISDANSYLEYVEGELFHFKYLIAACAIFLAGDVVVKLLQYSSKGEWRRWLPCLVSRFVFSLVLVALQLVYVTFDGVPSSAALTGALAIVASILVVEYLLRSILVLHLQRRQRRGTGPAGKEGFRLTRFGP</sequence>
<dbReference type="AlphaFoldDB" id="A0A5C3ERJ8"/>
<feature type="transmembrane region" description="Helical" evidence="2">
    <location>
        <begin position="640"/>
        <end position="664"/>
    </location>
</feature>
<dbReference type="Proteomes" id="UP000323386">
    <property type="component" value="Unassembled WGS sequence"/>
</dbReference>
<feature type="transmembrane region" description="Helical" evidence="2">
    <location>
        <begin position="579"/>
        <end position="599"/>
    </location>
</feature>
<proteinExistence type="predicted"/>
<gene>
    <name evidence="3" type="ORF">PSFLO_00414</name>
</gene>
<evidence type="ECO:0000256" key="1">
    <source>
        <dbReference type="SAM" id="MobiDB-lite"/>
    </source>
</evidence>
<organism evidence="3 4">
    <name type="scientific">Pseudozyma flocculosa</name>
    <dbReference type="NCBI Taxonomy" id="84751"/>
    <lineage>
        <taxon>Eukaryota</taxon>
        <taxon>Fungi</taxon>
        <taxon>Dikarya</taxon>
        <taxon>Basidiomycota</taxon>
        <taxon>Ustilaginomycotina</taxon>
        <taxon>Ustilaginomycetes</taxon>
        <taxon>Ustilaginales</taxon>
        <taxon>Ustilaginaceae</taxon>
        <taxon>Pseudozyma</taxon>
    </lineage>
</organism>
<accession>A0A5C3ERJ8</accession>
<protein>
    <recommendedName>
        <fullName evidence="5">Low temperature requirement A</fullName>
    </recommendedName>
</protein>
<keyword evidence="2" id="KW-0472">Membrane</keyword>
<feature type="transmembrane region" description="Helical" evidence="2">
    <location>
        <begin position="393"/>
        <end position="416"/>
    </location>
</feature>
<evidence type="ECO:0000313" key="3">
    <source>
        <dbReference type="EMBL" id="SPO34943.1"/>
    </source>
</evidence>
<feature type="transmembrane region" description="Helical" evidence="2">
    <location>
        <begin position="218"/>
        <end position="238"/>
    </location>
</feature>
<keyword evidence="4" id="KW-1185">Reference proteome</keyword>